<feature type="non-terminal residue" evidence="2">
    <location>
        <position position="1"/>
    </location>
</feature>
<organism evidence="2 3">
    <name type="scientific">Fasciola gigantica</name>
    <name type="common">Giant liver fluke</name>
    <dbReference type="NCBI Taxonomy" id="46835"/>
    <lineage>
        <taxon>Eukaryota</taxon>
        <taxon>Metazoa</taxon>
        <taxon>Spiralia</taxon>
        <taxon>Lophotrochozoa</taxon>
        <taxon>Platyhelminthes</taxon>
        <taxon>Trematoda</taxon>
        <taxon>Digenea</taxon>
        <taxon>Plagiorchiida</taxon>
        <taxon>Echinostomata</taxon>
        <taxon>Echinostomatoidea</taxon>
        <taxon>Fasciolidae</taxon>
        <taxon>Fasciola</taxon>
    </lineage>
</organism>
<gene>
    <name evidence="2" type="ORF">FGIG_10385</name>
</gene>
<evidence type="ECO:0000256" key="1">
    <source>
        <dbReference type="SAM" id="Phobius"/>
    </source>
</evidence>
<evidence type="ECO:0000313" key="2">
    <source>
        <dbReference type="EMBL" id="TPP65364.1"/>
    </source>
</evidence>
<dbReference type="Proteomes" id="UP000316759">
    <property type="component" value="Unassembled WGS sequence"/>
</dbReference>
<evidence type="ECO:0000313" key="3">
    <source>
        <dbReference type="Proteomes" id="UP000316759"/>
    </source>
</evidence>
<keyword evidence="3" id="KW-1185">Reference proteome</keyword>
<dbReference type="AlphaFoldDB" id="A0A504YV87"/>
<feature type="transmembrane region" description="Helical" evidence="1">
    <location>
        <begin position="54"/>
        <end position="72"/>
    </location>
</feature>
<keyword evidence="1" id="KW-1133">Transmembrane helix</keyword>
<dbReference type="EMBL" id="SUNJ01003303">
    <property type="protein sequence ID" value="TPP65364.1"/>
    <property type="molecule type" value="Genomic_DNA"/>
</dbReference>
<protein>
    <submittedName>
        <fullName evidence="2">Uncharacterized protein</fullName>
    </submittedName>
</protein>
<comment type="caution">
    <text evidence="2">The sequence shown here is derived from an EMBL/GenBank/DDBJ whole genome shotgun (WGS) entry which is preliminary data.</text>
</comment>
<reference evidence="2 3" key="1">
    <citation type="submission" date="2019-04" db="EMBL/GenBank/DDBJ databases">
        <title>Annotation for the trematode Fasciola gigantica.</title>
        <authorList>
            <person name="Choi Y.-J."/>
        </authorList>
    </citation>
    <scope>NUCLEOTIDE SEQUENCE [LARGE SCALE GENOMIC DNA]</scope>
    <source>
        <strain evidence="2">Uganda_cow_1</strain>
    </source>
</reference>
<sequence length="93" mass="10647">IVTQSPIYFCFLVLSLSSYFDNLSWNLAGDILLLLIDCVPGFSKAFLCRSKFSIPLFLLSICRPYFGIYRAIFVDDLAYWNSIPCIAFDHSVF</sequence>
<accession>A0A504YV87</accession>
<keyword evidence="1" id="KW-0472">Membrane</keyword>
<proteinExistence type="predicted"/>
<keyword evidence="1" id="KW-0812">Transmembrane</keyword>
<name>A0A504YV87_FASGI</name>